<dbReference type="FunFam" id="3.90.400.10:FF:000002">
    <property type="entry name" value="Sucrose isomerase"/>
    <property type="match status" value="1"/>
</dbReference>
<dbReference type="Pfam" id="PF00128">
    <property type="entry name" value="Alpha-amylase"/>
    <property type="match status" value="1"/>
</dbReference>
<dbReference type="SMART" id="SM00642">
    <property type="entry name" value="Aamy"/>
    <property type="match status" value="1"/>
</dbReference>
<evidence type="ECO:0000256" key="3">
    <source>
        <dbReference type="ARBA" id="ARBA00023295"/>
    </source>
</evidence>
<feature type="domain" description="Glycosyl hydrolase family 13 catalytic" evidence="4">
    <location>
        <begin position="10"/>
        <end position="415"/>
    </location>
</feature>
<keyword evidence="3" id="KW-0326">Glycosidase</keyword>
<dbReference type="GO" id="GO:0004556">
    <property type="term" value="F:alpha-amylase activity"/>
    <property type="evidence" value="ECO:0007669"/>
    <property type="project" value="TreeGrafter"/>
</dbReference>
<dbReference type="Proteomes" id="UP000179540">
    <property type="component" value="Unassembled WGS sequence"/>
</dbReference>
<comment type="similarity">
    <text evidence="1">Belongs to the glycosyl hydrolase 13 family.</text>
</comment>
<evidence type="ECO:0000313" key="6">
    <source>
        <dbReference type="Proteomes" id="UP000179540"/>
    </source>
</evidence>
<dbReference type="InterPro" id="IPR006047">
    <property type="entry name" value="GH13_cat_dom"/>
</dbReference>
<dbReference type="NCBIfam" id="NF008183">
    <property type="entry name" value="PRK10933.1"/>
    <property type="match status" value="1"/>
</dbReference>
<keyword evidence="2" id="KW-0378">Hydrolase</keyword>
<dbReference type="AlphaFoldDB" id="A0A1S2N3J9"/>
<protein>
    <submittedName>
        <fullName evidence="5">Alpha,alpha-phosphotrehalase</fullName>
    </submittedName>
</protein>
<dbReference type="PANTHER" id="PTHR10357:SF217">
    <property type="entry name" value="TREHALOSE-6-PHOSPHATE HYDROLASE"/>
    <property type="match status" value="1"/>
</dbReference>
<dbReference type="RefSeq" id="WP_075514227.1">
    <property type="nucleotide sequence ID" value="NZ_MODZ01000002.1"/>
</dbReference>
<dbReference type="OrthoDB" id="9043248at2"/>
<accession>A0A1S2N3J9</accession>
<proteinExistence type="inferred from homology"/>
<organism evidence="5 6">
    <name type="scientific">Rothia kristinae</name>
    <dbReference type="NCBI Taxonomy" id="37923"/>
    <lineage>
        <taxon>Bacteria</taxon>
        <taxon>Bacillati</taxon>
        <taxon>Actinomycetota</taxon>
        <taxon>Actinomycetes</taxon>
        <taxon>Micrococcales</taxon>
        <taxon>Micrococcaceae</taxon>
        <taxon>Rothia</taxon>
    </lineage>
</organism>
<dbReference type="InterPro" id="IPR013780">
    <property type="entry name" value="Glyco_hydro_b"/>
</dbReference>
<dbReference type="InterPro" id="IPR017853">
    <property type="entry name" value="GH"/>
</dbReference>
<dbReference type="InterPro" id="IPR045857">
    <property type="entry name" value="O16G_dom_2"/>
</dbReference>
<name>A0A1S2N3J9_9MICC</name>
<evidence type="ECO:0000256" key="1">
    <source>
        <dbReference type="ARBA" id="ARBA00008061"/>
    </source>
</evidence>
<dbReference type="Gene3D" id="3.90.400.10">
    <property type="entry name" value="Oligo-1,6-glucosidase, Domain 2"/>
    <property type="match status" value="1"/>
</dbReference>
<evidence type="ECO:0000256" key="2">
    <source>
        <dbReference type="ARBA" id="ARBA00022801"/>
    </source>
</evidence>
<dbReference type="SUPFAM" id="SSF51011">
    <property type="entry name" value="Glycosyl hydrolase domain"/>
    <property type="match status" value="1"/>
</dbReference>
<sequence length="568" mass="63745">MSFREKVIYQIYPKSFRDSDGDGVGVGDLRGVIEKIPYIASLGVDMVWFNPFFPSPQRDNGYDVADYRAVDPAMGTMDDVEELIARLGEHGIGVMFDMVFNHTSTAHEWFQCALAGERRYRDYYIIRPPQADGSLPTDWESKFGGPAWAPFGDTGEYYLHLFDETQADLNWRNPQVRAEMAEIVNFWRAKGVRGFRFDVVNLIGKDAQLRSAGDGSDGRRMYTDGADVDAYLRELNRASFGRDRDSVTVGEMSSTTVERCVGYSDPDNEELDMVFSFHHLKVDYRDGRKWTLMPFDFSRLKATLHEWAAGMQAGNGWNALFWTNHDQPRALDRFGNATVWRERSATMLATVIHLLHGTPFVYMGEEIGMTDPVYTSVEEYTDVEARNAYATLRAQGLSEADAFDVVHSKARDNARTPMQWDASEHAGFSSTVPWLRPTNQEAISVAAEEESGRILPYYRELIRLRHESPLIAHGTYEAWALEHPSVFAYIRRLESGSPEGPASESGEALLVLTNFYGESTAVAVPEEFRTGRVLIGNVHDDDARLAALAEGASELELAPCEAIAILAG</sequence>
<evidence type="ECO:0000259" key="4">
    <source>
        <dbReference type="SMART" id="SM00642"/>
    </source>
</evidence>
<dbReference type="FunFam" id="3.20.20.80:FF:000064">
    <property type="entry name" value="Oligo-1,6-glucosidase"/>
    <property type="match status" value="1"/>
</dbReference>
<dbReference type="EMBL" id="MODZ01000002">
    <property type="protein sequence ID" value="OIJ36778.1"/>
    <property type="molecule type" value="Genomic_DNA"/>
</dbReference>
<dbReference type="Gene3D" id="2.60.40.1180">
    <property type="entry name" value="Golgi alpha-mannosidase II"/>
    <property type="match status" value="1"/>
</dbReference>
<gene>
    <name evidence="5" type="ORF">BK826_02670</name>
</gene>
<evidence type="ECO:0000313" key="5">
    <source>
        <dbReference type="EMBL" id="OIJ36778.1"/>
    </source>
</evidence>
<dbReference type="Gene3D" id="3.20.20.80">
    <property type="entry name" value="Glycosidases"/>
    <property type="match status" value="1"/>
</dbReference>
<dbReference type="GO" id="GO:0009313">
    <property type="term" value="P:oligosaccharide catabolic process"/>
    <property type="evidence" value="ECO:0007669"/>
    <property type="project" value="TreeGrafter"/>
</dbReference>
<dbReference type="SUPFAM" id="SSF51445">
    <property type="entry name" value="(Trans)glycosidases"/>
    <property type="match status" value="1"/>
</dbReference>
<dbReference type="PANTHER" id="PTHR10357">
    <property type="entry name" value="ALPHA-AMYLASE FAMILY MEMBER"/>
    <property type="match status" value="1"/>
</dbReference>
<comment type="caution">
    <text evidence="5">The sequence shown here is derived from an EMBL/GenBank/DDBJ whole genome shotgun (WGS) entry which is preliminary data.</text>
</comment>
<dbReference type="CDD" id="cd11333">
    <property type="entry name" value="AmyAc_SI_OligoGlu_DGase"/>
    <property type="match status" value="1"/>
</dbReference>
<reference evidence="5 6" key="1">
    <citation type="submission" date="2016-10" db="EMBL/GenBank/DDBJ databases">
        <title>Draft genome sequence of strain LCT isolated from the Shenzhou X spacecraft of China.</title>
        <authorList>
            <person name="Huang B."/>
        </authorList>
    </citation>
    <scope>NUCLEOTIDE SEQUENCE [LARGE SCALE GENOMIC DNA]</scope>
    <source>
        <strain evidence="5 6">LCT-H5</strain>
    </source>
</reference>